<dbReference type="InterPro" id="IPR007801">
    <property type="entry name" value="MbnB/TglH/ChrH"/>
</dbReference>
<dbReference type="OrthoDB" id="9763101at2"/>
<dbReference type="Proteomes" id="UP000294593">
    <property type="component" value="Unassembled WGS sequence"/>
</dbReference>
<proteinExistence type="inferred from homology"/>
<dbReference type="NCBIfam" id="NF003818">
    <property type="entry name" value="PRK05409.1"/>
    <property type="match status" value="1"/>
</dbReference>
<organism evidence="2 3">
    <name type="scientific">Aquabacterium commune</name>
    <dbReference type="NCBI Taxonomy" id="70586"/>
    <lineage>
        <taxon>Bacteria</taxon>
        <taxon>Pseudomonadati</taxon>
        <taxon>Pseudomonadota</taxon>
        <taxon>Betaproteobacteria</taxon>
        <taxon>Burkholderiales</taxon>
        <taxon>Aquabacterium</taxon>
    </lineage>
</organism>
<gene>
    <name evidence="2" type="ORF">EV672_103136</name>
</gene>
<dbReference type="InterPro" id="IPR036237">
    <property type="entry name" value="Xyl_isomerase-like_sf"/>
</dbReference>
<accession>A0A4R6RFK4</accession>
<evidence type="ECO:0000313" key="3">
    <source>
        <dbReference type="Proteomes" id="UP000294593"/>
    </source>
</evidence>
<keyword evidence="3" id="KW-1185">Reference proteome</keyword>
<dbReference type="HAMAP" id="MF_00697">
    <property type="entry name" value="UPF0276"/>
    <property type="match status" value="1"/>
</dbReference>
<dbReference type="RefSeq" id="WP_133607665.1">
    <property type="nucleotide sequence ID" value="NZ_SNXW01000003.1"/>
</dbReference>
<dbReference type="PANTHER" id="PTHR42194:SF1">
    <property type="entry name" value="UPF0276 PROTEIN HI_1600"/>
    <property type="match status" value="1"/>
</dbReference>
<evidence type="ECO:0000256" key="1">
    <source>
        <dbReference type="HAMAP-Rule" id="MF_00697"/>
    </source>
</evidence>
<name>A0A4R6RFK4_9BURK</name>
<dbReference type="EMBL" id="SNXW01000003">
    <property type="protein sequence ID" value="TDP84567.1"/>
    <property type="molecule type" value="Genomic_DNA"/>
</dbReference>
<protein>
    <recommendedName>
        <fullName evidence="1">UPF0276 protein EV672_103136</fullName>
    </recommendedName>
</protein>
<sequence>MATSTRPAPLPARAGLGLKPQHFKDVLAQCPDIGFFEVHAENHMVDGGPLPHFLARIRERYPLSLHGVGLSMGGEAPLDEAHLQRLSDLIERCEPAVFSEHLAWSSHGGHSLNDLLPLPYDGDTLHRVCRHIDQVQSRLRRQILLENPATYLAFASSTFSETDFLGEVVRRTGCGLLLDLNNVHVSCTNHGLDADAYIDALPLHAVGEVHLAGHAMDEDAAGAPLLIDHHGSPVDEFVWRLHERLIARLGPLPTLLERDNDVPSLAALLTEASRAERTLARWSAA</sequence>
<dbReference type="Pfam" id="PF05114">
    <property type="entry name" value="MbnB_TglH_ChrH"/>
    <property type="match status" value="1"/>
</dbReference>
<evidence type="ECO:0000313" key="2">
    <source>
        <dbReference type="EMBL" id="TDP84567.1"/>
    </source>
</evidence>
<dbReference type="AlphaFoldDB" id="A0A4R6RFK4"/>
<comment type="caution">
    <text evidence="2">The sequence shown here is derived from an EMBL/GenBank/DDBJ whole genome shotgun (WGS) entry which is preliminary data.</text>
</comment>
<dbReference type="SUPFAM" id="SSF51658">
    <property type="entry name" value="Xylose isomerase-like"/>
    <property type="match status" value="1"/>
</dbReference>
<dbReference type="Gene3D" id="3.20.20.150">
    <property type="entry name" value="Divalent-metal-dependent TIM barrel enzymes"/>
    <property type="match status" value="1"/>
</dbReference>
<comment type="similarity">
    <text evidence="1">Belongs to the UPF0276 family.</text>
</comment>
<dbReference type="PANTHER" id="PTHR42194">
    <property type="entry name" value="UPF0276 PROTEIN HI_1600"/>
    <property type="match status" value="1"/>
</dbReference>
<reference evidence="2 3" key="1">
    <citation type="submission" date="2019-03" db="EMBL/GenBank/DDBJ databases">
        <title>Genomic Encyclopedia of Type Strains, Phase IV (KMG-IV): sequencing the most valuable type-strain genomes for metagenomic binning, comparative biology and taxonomic classification.</title>
        <authorList>
            <person name="Goeker M."/>
        </authorList>
    </citation>
    <scope>NUCLEOTIDE SEQUENCE [LARGE SCALE GENOMIC DNA]</scope>
    <source>
        <strain evidence="2 3">DSM 11901</strain>
    </source>
</reference>